<dbReference type="EMBL" id="JACXJA010000048">
    <property type="protein sequence ID" value="MBD2865844.1"/>
    <property type="molecule type" value="Genomic_DNA"/>
</dbReference>
<dbReference type="InterPro" id="IPR050226">
    <property type="entry name" value="NagZ_Beta-hexosaminidase"/>
</dbReference>
<dbReference type="InterPro" id="IPR019800">
    <property type="entry name" value="Glyco_hydro_3_AS"/>
</dbReference>
<name>A0A927CD35_9BACL</name>
<reference evidence="7" key="1">
    <citation type="submission" date="2020-09" db="EMBL/GenBank/DDBJ databases">
        <title>A novel bacterium of genus Paenibacillus, isolated from South China Sea.</title>
        <authorList>
            <person name="Huang H."/>
            <person name="Mo K."/>
            <person name="Hu Y."/>
        </authorList>
    </citation>
    <scope>NUCLEOTIDE SEQUENCE</scope>
    <source>
        <strain evidence="7">IB182363</strain>
    </source>
</reference>
<evidence type="ECO:0000256" key="4">
    <source>
        <dbReference type="ARBA" id="ARBA00022801"/>
    </source>
</evidence>
<evidence type="ECO:0000256" key="2">
    <source>
        <dbReference type="ARBA" id="ARBA00005336"/>
    </source>
</evidence>
<proteinExistence type="inferred from homology"/>
<evidence type="ECO:0000256" key="1">
    <source>
        <dbReference type="ARBA" id="ARBA00001231"/>
    </source>
</evidence>
<comment type="caution">
    <text evidence="7">The sequence shown here is derived from an EMBL/GenBank/DDBJ whole genome shotgun (WGS) entry which is preliminary data.</text>
</comment>
<comment type="catalytic activity">
    <reaction evidence="1">
        <text>Hydrolysis of terminal non-reducing N-acetyl-D-hexosamine residues in N-acetyl-beta-D-hexosaminides.</text>
        <dbReference type="EC" id="3.2.1.52"/>
    </reaction>
</comment>
<feature type="domain" description="Glycoside hydrolase family 3 N-terminal" evidence="6">
    <location>
        <begin position="7"/>
        <end position="332"/>
    </location>
</feature>
<keyword evidence="4 7" id="KW-0378">Hydrolase</keyword>
<dbReference type="PROSITE" id="PS00775">
    <property type="entry name" value="GLYCOSYL_HYDROL_F3"/>
    <property type="match status" value="1"/>
</dbReference>
<evidence type="ECO:0000259" key="6">
    <source>
        <dbReference type="Pfam" id="PF00933"/>
    </source>
</evidence>
<organism evidence="7 8">
    <name type="scientific">Paenibacillus oceani</name>
    <dbReference type="NCBI Taxonomy" id="2772510"/>
    <lineage>
        <taxon>Bacteria</taxon>
        <taxon>Bacillati</taxon>
        <taxon>Bacillota</taxon>
        <taxon>Bacilli</taxon>
        <taxon>Bacillales</taxon>
        <taxon>Paenibacillaceae</taxon>
        <taxon>Paenibacillus</taxon>
    </lineage>
</organism>
<gene>
    <name evidence="7" type="ORF">IDH45_28065</name>
</gene>
<dbReference type="InterPro" id="IPR017853">
    <property type="entry name" value="GH"/>
</dbReference>
<dbReference type="AlphaFoldDB" id="A0A927CD35"/>
<keyword evidence="8" id="KW-1185">Reference proteome</keyword>
<evidence type="ECO:0000256" key="3">
    <source>
        <dbReference type="ARBA" id="ARBA00012663"/>
    </source>
</evidence>
<dbReference type="SUPFAM" id="SSF51445">
    <property type="entry name" value="(Trans)glycosidases"/>
    <property type="match status" value="1"/>
</dbReference>
<dbReference type="PANTHER" id="PTHR30480">
    <property type="entry name" value="BETA-HEXOSAMINIDASE-RELATED"/>
    <property type="match status" value="1"/>
</dbReference>
<dbReference type="GO" id="GO:0004563">
    <property type="term" value="F:beta-N-acetylhexosaminidase activity"/>
    <property type="evidence" value="ECO:0007669"/>
    <property type="project" value="UniProtKB-EC"/>
</dbReference>
<dbReference type="InterPro" id="IPR001764">
    <property type="entry name" value="Glyco_hydro_3_N"/>
</dbReference>
<comment type="similarity">
    <text evidence="2">Belongs to the glycosyl hydrolase 3 family.</text>
</comment>
<evidence type="ECO:0000313" key="7">
    <source>
        <dbReference type="EMBL" id="MBD2865844.1"/>
    </source>
</evidence>
<dbReference type="Proteomes" id="UP000639396">
    <property type="component" value="Unassembled WGS sequence"/>
</dbReference>
<accession>A0A927CD35</accession>
<sequence length="508" mass="54816">MNISNMTLEQKVGQLFALTSKGTTVSPETRQLVAEKKLGGVFLNIDSLQDPEQVKRLTDDLQREALTNGAGIPLFISADFVAGAGCKLKGGAVHFPKNRAIGAAGDERLAYESGRVTAEESLAMGVNFNYSPVTDINNNPDNPVIGTHSFGDDPESVSLLANAVIRGYQDHGLIATAKHFPGHGDTNIDSHYDLPVLTFDRERLEKFELEPFRRAIAAGVEAIMIGHISVPALDSTGLPASLSYEMTTRLLREELGFQGLIVTDGLSMKGITNRYSMEEACVRALHAGADILLGTARSHEEALSMVETVMAAVTGGDISEARIDESVARILAVKEKYGLTRERFAEASSSAAGWSRLCAEPSRRVSREIAEMALCPLHGMTALPADGQPWTLIRDVKAEMFAARLKDQLGGRLAGEVTISSYLELGEALDRIGGGSRIIVAVCHNKPIDQAYLAQMNERLRQRGGSGVRWVHFGSNYDADHLPDVPVLLAYDHAPSLQEVAVSQLLGT</sequence>
<evidence type="ECO:0000313" key="8">
    <source>
        <dbReference type="Proteomes" id="UP000639396"/>
    </source>
</evidence>
<dbReference type="Gene3D" id="3.20.20.300">
    <property type="entry name" value="Glycoside hydrolase, family 3, N-terminal domain"/>
    <property type="match status" value="1"/>
</dbReference>
<dbReference type="Pfam" id="PF00933">
    <property type="entry name" value="Glyco_hydro_3"/>
    <property type="match status" value="1"/>
</dbReference>
<dbReference type="GO" id="GO:0005975">
    <property type="term" value="P:carbohydrate metabolic process"/>
    <property type="evidence" value="ECO:0007669"/>
    <property type="project" value="InterPro"/>
</dbReference>
<protein>
    <recommendedName>
        <fullName evidence="3">beta-N-acetylhexosaminidase</fullName>
        <ecNumber evidence="3">3.2.1.52</ecNumber>
    </recommendedName>
</protein>
<keyword evidence="5" id="KW-0326">Glycosidase</keyword>
<dbReference type="RefSeq" id="WP_190931465.1">
    <property type="nucleotide sequence ID" value="NZ_JACXJA010000048.1"/>
</dbReference>
<dbReference type="EC" id="3.2.1.52" evidence="3"/>
<evidence type="ECO:0000256" key="5">
    <source>
        <dbReference type="ARBA" id="ARBA00023295"/>
    </source>
</evidence>
<dbReference type="PRINTS" id="PR00133">
    <property type="entry name" value="GLHYDRLASE3"/>
</dbReference>
<dbReference type="PANTHER" id="PTHR30480:SF13">
    <property type="entry name" value="BETA-HEXOSAMINIDASE"/>
    <property type="match status" value="1"/>
</dbReference>
<dbReference type="GO" id="GO:0009254">
    <property type="term" value="P:peptidoglycan turnover"/>
    <property type="evidence" value="ECO:0007669"/>
    <property type="project" value="TreeGrafter"/>
</dbReference>
<dbReference type="InterPro" id="IPR036962">
    <property type="entry name" value="Glyco_hydro_3_N_sf"/>
</dbReference>